<dbReference type="Proteomes" id="UP000324222">
    <property type="component" value="Unassembled WGS sequence"/>
</dbReference>
<keyword evidence="2" id="KW-1185">Reference proteome</keyword>
<reference evidence="1 2" key="1">
    <citation type="submission" date="2019-05" db="EMBL/GenBank/DDBJ databases">
        <title>Another draft genome of Portunus trituberculatus and its Hox gene families provides insights of decapod evolution.</title>
        <authorList>
            <person name="Jeong J.-H."/>
            <person name="Song I."/>
            <person name="Kim S."/>
            <person name="Choi T."/>
            <person name="Kim D."/>
            <person name="Ryu S."/>
            <person name="Kim W."/>
        </authorList>
    </citation>
    <scope>NUCLEOTIDE SEQUENCE [LARGE SCALE GENOMIC DNA]</scope>
    <source>
        <tissue evidence="1">Muscle</tissue>
    </source>
</reference>
<comment type="caution">
    <text evidence="1">The sequence shown here is derived from an EMBL/GenBank/DDBJ whole genome shotgun (WGS) entry which is preliminary data.</text>
</comment>
<organism evidence="1 2">
    <name type="scientific">Portunus trituberculatus</name>
    <name type="common">Swimming crab</name>
    <name type="synonym">Neptunus trituberculatus</name>
    <dbReference type="NCBI Taxonomy" id="210409"/>
    <lineage>
        <taxon>Eukaryota</taxon>
        <taxon>Metazoa</taxon>
        <taxon>Ecdysozoa</taxon>
        <taxon>Arthropoda</taxon>
        <taxon>Crustacea</taxon>
        <taxon>Multicrustacea</taxon>
        <taxon>Malacostraca</taxon>
        <taxon>Eumalacostraca</taxon>
        <taxon>Eucarida</taxon>
        <taxon>Decapoda</taxon>
        <taxon>Pleocyemata</taxon>
        <taxon>Brachyura</taxon>
        <taxon>Eubrachyura</taxon>
        <taxon>Portunoidea</taxon>
        <taxon>Portunidae</taxon>
        <taxon>Portuninae</taxon>
        <taxon>Portunus</taxon>
    </lineage>
</organism>
<name>A0A5B7JH00_PORTR</name>
<dbReference type="AlphaFoldDB" id="A0A5B7JH00"/>
<evidence type="ECO:0000313" key="1">
    <source>
        <dbReference type="EMBL" id="MPC95990.1"/>
    </source>
</evidence>
<protein>
    <submittedName>
        <fullName evidence="1">Uncharacterized protein</fullName>
    </submittedName>
</protein>
<evidence type="ECO:0000313" key="2">
    <source>
        <dbReference type="Proteomes" id="UP000324222"/>
    </source>
</evidence>
<sequence>MQVSAIDCYTISHVIGTAREARRGADLASPNSGFGYEPGCLHLACPSLTDMPAGTHSQTLPSGTVDDTHVICQSR</sequence>
<gene>
    <name evidence="1" type="ORF">E2C01_091223</name>
</gene>
<dbReference type="EMBL" id="VSRR010104199">
    <property type="protein sequence ID" value="MPC95990.1"/>
    <property type="molecule type" value="Genomic_DNA"/>
</dbReference>
<accession>A0A5B7JH00</accession>
<proteinExistence type="predicted"/>